<dbReference type="InterPro" id="IPR000551">
    <property type="entry name" value="MerR-type_HTH_dom"/>
</dbReference>
<keyword evidence="1" id="KW-0238">DNA-binding</keyword>
<dbReference type="Proteomes" id="UP000675409">
    <property type="component" value="Unassembled WGS sequence"/>
</dbReference>
<evidence type="ECO:0000259" key="2">
    <source>
        <dbReference type="PROSITE" id="PS50937"/>
    </source>
</evidence>
<proteinExistence type="predicted"/>
<dbReference type="PROSITE" id="PS00552">
    <property type="entry name" value="HTH_MERR_1"/>
    <property type="match status" value="1"/>
</dbReference>
<evidence type="ECO:0000313" key="4">
    <source>
        <dbReference type="Proteomes" id="UP000675409"/>
    </source>
</evidence>
<dbReference type="Gene3D" id="1.10.1660.10">
    <property type="match status" value="1"/>
</dbReference>
<evidence type="ECO:0000313" key="3">
    <source>
        <dbReference type="EMBL" id="MBL0885667.1"/>
    </source>
</evidence>
<sequence length="128" mass="13964">MTTATAPLTKETLAMTLTVGEVAAKAGVSPNTVRLYERHGVLTAFRTSGGARRFTVDAVCRIKLARAGQRVGLTLRESADLLADIPLAEPDLDRWIAAGRRLIEEGHSRIRELESAVEQFSSLDFLRS</sequence>
<dbReference type="PANTHER" id="PTHR30204">
    <property type="entry name" value="REDOX-CYCLING DRUG-SENSING TRANSCRIPTIONAL ACTIVATOR SOXR"/>
    <property type="match status" value="1"/>
</dbReference>
<organism evidence="3 4">
    <name type="scientific">Myceligenerans indicum</name>
    <dbReference type="NCBI Taxonomy" id="2593663"/>
    <lineage>
        <taxon>Bacteria</taxon>
        <taxon>Bacillati</taxon>
        <taxon>Actinomycetota</taxon>
        <taxon>Actinomycetes</taxon>
        <taxon>Micrococcales</taxon>
        <taxon>Promicromonosporaceae</taxon>
        <taxon>Myceligenerans</taxon>
    </lineage>
</organism>
<dbReference type="RefSeq" id="WP_201845500.1">
    <property type="nucleotide sequence ID" value="NZ_JABBYC010000005.1"/>
</dbReference>
<dbReference type="PROSITE" id="PS50937">
    <property type="entry name" value="HTH_MERR_2"/>
    <property type="match status" value="1"/>
</dbReference>
<name>A0ABS1LHJ8_9MICO</name>
<dbReference type="InterPro" id="IPR047057">
    <property type="entry name" value="MerR_fam"/>
</dbReference>
<reference evidence="3 4" key="1">
    <citation type="journal article" date="2021" name="Arch. Microbiol.">
        <title>Myceligenerans indicum sp. nov., an actinobacterium isolated from mangrove sediment of Sundarbans, India.</title>
        <authorList>
            <person name="Asha K."/>
            <person name="Bhadury P."/>
        </authorList>
    </citation>
    <scope>NUCLEOTIDE SEQUENCE [LARGE SCALE GENOMIC DNA]</scope>
    <source>
        <strain evidence="3 4">I2</strain>
    </source>
</reference>
<feature type="domain" description="HTH merR-type" evidence="2">
    <location>
        <begin position="16"/>
        <end position="84"/>
    </location>
</feature>
<protein>
    <submittedName>
        <fullName evidence="3">MerR family transcriptional regulator</fullName>
    </submittedName>
</protein>
<comment type="caution">
    <text evidence="3">The sequence shown here is derived from an EMBL/GenBank/DDBJ whole genome shotgun (WGS) entry which is preliminary data.</text>
</comment>
<keyword evidence="4" id="KW-1185">Reference proteome</keyword>
<evidence type="ECO:0000256" key="1">
    <source>
        <dbReference type="ARBA" id="ARBA00023125"/>
    </source>
</evidence>
<dbReference type="EMBL" id="JABBYC010000005">
    <property type="protein sequence ID" value="MBL0885667.1"/>
    <property type="molecule type" value="Genomic_DNA"/>
</dbReference>
<gene>
    <name evidence="3" type="ORF">HGK34_05120</name>
</gene>
<dbReference type="Pfam" id="PF13411">
    <property type="entry name" value="MerR_1"/>
    <property type="match status" value="1"/>
</dbReference>
<dbReference type="SUPFAM" id="SSF46955">
    <property type="entry name" value="Putative DNA-binding domain"/>
    <property type="match status" value="1"/>
</dbReference>
<dbReference type="SMART" id="SM00422">
    <property type="entry name" value="HTH_MERR"/>
    <property type="match status" value="1"/>
</dbReference>
<dbReference type="InterPro" id="IPR009061">
    <property type="entry name" value="DNA-bd_dom_put_sf"/>
</dbReference>
<dbReference type="PRINTS" id="PR00040">
    <property type="entry name" value="HTHMERR"/>
</dbReference>
<dbReference type="PANTHER" id="PTHR30204:SF0">
    <property type="entry name" value="REDOX-SENSITIVE TRANSCRIPTIONAL ACTIVATOR SOXR"/>
    <property type="match status" value="1"/>
</dbReference>
<accession>A0ABS1LHJ8</accession>